<dbReference type="STRING" id="340102.Pars_1016"/>
<feature type="domain" description="Peptidase M16 C-terminal" evidence="3">
    <location>
        <begin position="179"/>
        <end position="321"/>
    </location>
</feature>
<evidence type="ECO:0000256" key="1">
    <source>
        <dbReference type="ARBA" id="ARBA00007261"/>
    </source>
</evidence>
<dbReference type="KEGG" id="pas:Pars_1016"/>
<dbReference type="InterPro" id="IPR011249">
    <property type="entry name" value="Metalloenz_LuxS/M16"/>
</dbReference>
<dbReference type="GO" id="GO:0046872">
    <property type="term" value="F:metal ion binding"/>
    <property type="evidence" value="ECO:0007669"/>
    <property type="project" value="InterPro"/>
</dbReference>
<dbReference type="Proteomes" id="UP000001567">
    <property type="component" value="Chromosome"/>
</dbReference>
<evidence type="ECO:0000259" key="3">
    <source>
        <dbReference type="Pfam" id="PF05193"/>
    </source>
</evidence>
<dbReference type="Pfam" id="PF05193">
    <property type="entry name" value="Peptidase_M16_C"/>
    <property type="match status" value="1"/>
</dbReference>
<reference evidence="4 5" key="1">
    <citation type="submission" date="2007-04" db="EMBL/GenBank/DDBJ databases">
        <title>Complete sequence of Pyrobaculum arsenaticum DSM 13514.</title>
        <authorList>
            <consortium name="US DOE Joint Genome Institute"/>
            <person name="Copeland A."/>
            <person name="Lucas S."/>
            <person name="Lapidus A."/>
            <person name="Barry K."/>
            <person name="Glavina del Rio T."/>
            <person name="Dalin E."/>
            <person name="Tice H."/>
            <person name="Pitluck S."/>
            <person name="Chain P."/>
            <person name="Malfatti S."/>
            <person name="Shin M."/>
            <person name="Vergez L."/>
            <person name="Schmutz J."/>
            <person name="Larimer F."/>
            <person name="Land M."/>
            <person name="Hauser L."/>
            <person name="Kyrpides N."/>
            <person name="Mikhailova N."/>
            <person name="Cozen A.E."/>
            <person name="Fitz-Gibbon S.T."/>
            <person name="House C.H."/>
            <person name="Saltikov C."/>
            <person name="Lowe T.M."/>
            <person name="Richardson P."/>
        </authorList>
    </citation>
    <scope>NUCLEOTIDE SEQUENCE [LARGE SCALE GENOMIC DNA]</scope>
    <source>
        <strain evidence="5">ATCC 700994 / DSM 13514 / JCM 11321 / PZ6</strain>
    </source>
</reference>
<evidence type="ECO:0000259" key="2">
    <source>
        <dbReference type="Pfam" id="PF00675"/>
    </source>
</evidence>
<organism evidence="4 5">
    <name type="scientific">Pyrobaculum arsenaticum (strain DSM 13514 / JCM 11321 / PZ6)</name>
    <dbReference type="NCBI Taxonomy" id="340102"/>
    <lineage>
        <taxon>Archaea</taxon>
        <taxon>Thermoproteota</taxon>
        <taxon>Thermoprotei</taxon>
        <taxon>Thermoproteales</taxon>
        <taxon>Thermoproteaceae</taxon>
        <taxon>Pyrobaculum</taxon>
    </lineage>
</organism>
<proteinExistence type="inferred from homology"/>
<gene>
    <name evidence="4" type="ordered locus">Pars_1016</name>
</gene>
<dbReference type="SUPFAM" id="SSF63411">
    <property type="entry name" value="LuxS/MPP-like metallohydrolase"/>
    <property type="match status" value="2"/>
</dbReference>
<feature type="domain" description="Peptidase M16 N-terminal" evidence="2">
    <location>
        <begin position="35"/>
        <end position="168"/>
    </location>
</feature>
<dbReference type="HOGENOM" id="CLU_711015_0_0_2"/>
<dbReference type="Gene3D" id="3.30.830.10">
    <property type="entry name" value="Metalloenzyme, LuxS/M16 peptidase-like"/>
    <property type="match status" value="1"/>
</dbReference>
<evidence type="ECO:0000313" key="4">
    <source>
        <dbReference type="EMBL" id="ABP50596.1"/>
    </source>
</evidence>
<dbReference type="PANTHER" id="PTHR11851:SF49">
    <property type="entry name" value="MITOCHONDRIAL-PROCESSING PEPTIDASE SUBUNIT ALPHA"/>
    <property type="match status" value="1"/>
</dbReference>
<protein>
    <submittedName>
        <fullName evidence="4">Peptidase M16 domain protein</fullName>
    </submittedName>
</protein>
<dbReference type="AlphaFoldDB" id="A4WJM9"/>
<dbReference type="InterPro" id="IPR011765">
    <property type="entry name" value="Pept_M16_N"/>
</dbReference>
<dbReference type="Pfam" id="PF00675">
    <property type="entry name" value="Peptidase_M16"/>
    <property type="match status" value="1"/>
</dbReference>
<accession>A4WJM9</accession>
<dbReference type="PANTHER" id="PTHR11851">
    <property type="entry name" value="METALLOPROTEASE"/>
    <property type="match status" value="1"/>
</dbReference>
<dbReference type="InterPro" id="IPR050361">
    <property type="entry name" value="MPP/UQCRC_Complex"/>
</dbReference>
<name>A4WJM9_PYRAR</name>
<evidence type="ECO:0000313" key="5">
    <source>
        <dbReference type="Proteomes" id="UP000001567"/>
    </source>
</evidence>
<dbReference type="PhylomeDB" id="A4WJM9"/>
<comment type="similarity">
    <text evidence="1">Belongs to the peptidase M16 family.</text>
</comment>
<dbReference type="EMBL" id="CP000660">
    <property type="protein sequence ID" value="ABP50596.1"/>
    <property type="molecule type" value="Genomic_DNA"/>
</dbReference>
<dbReference type="InterPro" id="IPR007863">
    <property type="entry name" value="Peptidase_M16_C"/>
</dbReference>
<sequence length="404" mass="44050">MDVVTAFIFIFACKCRGVPREVFRLRNGAVLVADRFVASTAAVVVAVGVGSLYEEAGKRGVTHLLEHMLFRLPGFDVDEAVESLGGTNNAYTQRDALFIAFEGISESAAGLAELAYRLYSNEKYAEEDLKKEKDAVLSELRQTREDPSERAGELALRALFGDSDWGAPVGGTPETVEELTLADLLEHKRAWFTPGNTVVVLSGGFGKDAVDMTANLFGKLEGRAPSKKTPSKGRGPRLIEERRDVDGVYYSLAVEVAAGDAAAAHILLYGASFHLEAGTKSILFNLVRNSGVAYSYYVDYDAVGDTAYLAVVVESARSLEEARRAVEEALKPRSPPGYRLRFFEYLWRSSWRSPLNRALTLAEYVIKGGDPLRLEQAIEDAVKAGTAWLEGRLVQRGEAAVVPG</sequence>